<dbReference type="PANTHER" id="PTHR37331:SF1">
    <property type="entry name" value="YALI0F11671P"/>
    <property type="match status" value="1"/>
</dbReference>
<evidence type="ECO:0000313" key="1">
    <source>
        <dbReference type="EMBL" id="GIF60610.1"/>
    </source>
</evidence>
<accession>A0ABQ4CE73</accession>
<protein>
    <submittedName>
        <fullName evidence="1">Uncharacterized protein</fullName>
    </submittedName>
</protein>
<evidence type="ECO:0000313" key="2">
    <source>
        <dbReference type="Proteomes" id="UP000624325"/>
    </source>
</evidence>
<gene>
    <name evidence="1" type="ORF">Air01nite_67050</name>
</gene>
<dbReference type="PANTHER" id="PTHR37331">
    <property type="entry name" value="YALI0F11671P"/>
    <property type="match status" value="1"/>
</dbReference>
<organism evidence="1 2">
    <name type="scientific">Asanoa iriomotensis</name>
    <dbReference type="NCBI Taxonomy" id="234613"/>
    <lineage>
        <taxon>Bacteria</taxon>
        <taxon>Bacillati</taxon>
        <taxon>Actinomycetota</taxon>
        <taxon>Actinomycetes</taxon>
        <taxon>Micromonosporales</taxon>
        <taxon>Micromonosporaceae</taxon>
        <taxon>Asanoa</taxon>
    </lineage>
</organism>
<comment type="caution">
    <text evidence="1">The sequence shown here is derived from an EMBL/GenBank/DDBJ whole genome shotgun (WGS) entry which is preliminary data.</text>
</comment>
<dbReference type="EMBL" id="BONC01000071">
    <property type="protein sequence ID" value="GIF60610.1"/>
    <property type="molecule type" value="Genomic_DNA"/>
</dbReference>
<reference evidence="1 2" key="1">
    <citation type="submission" date="2021-01" db="EMBL/GenBank/DDBJ databases">
        <title>Whole genome shotgun sequence of Asanoa iriomotensis NBRC 100142.</title>
        <authorList>
            <person name="Komaki H."/>
            <person name="Tamura T."/>
        </authorList>
    </citation>
    <scope>NUCLEOTIDE SEQUENCE [LARGE SCALE GENOMIC DNA]</scope>
    <source>
        <strain evidence="1 2">NBRC 100142</strain>
    </source>
</reference>
<proteinExistence type="predicted"/>
<dbReference type="Proteomes" id="UP000624325">
    <property type="component" value="Unassembled WGS sequence"/>
</dbReference>
<sequence>MPKLSIVRDGGRQVFRYQVDFGSGERNVVSLLDPEWVYEHGLGPEAVIAVLRGGAEADVVSPADVQENGPFLRVLSRAIFEHADRCDLLRREAEIQGSGYVYLLDGRTPTPGGRVPPEDIIGVFEARDGALVAGSYQHNPRHRLFTNAGWFRLPAEIEDALQARLRSVTW</sequence>
<name>A0ABQ4CE73_9ACTN</name>
<keyword evidence="2" id="KW-1185">Reference proteome</keyword>